<dbReference type="InterPro" id="IPR037221">
    <property type="entry name" value="H-type_lectin_dom_sf"/>
</dbReference>
<reference evidence="2 3" key="1">
    <citation type="submission" date="2024-07" db="EMBL/GenBank/DDBJ databases">
        <title>Draft sequence of the Neodothiora populina.</title>
        <authorList>
            <person name="Drown D.D."/>
            <person name="Schuette U.S."/>
            <person name="Buechlein A.B."/>
            <person name="Rusch D.R."/>
            <person name="Winton L.W."/>
            <person name="Adams G.A."/>
        </authorList>
    </citation>
    <scope>NUCLEOTIDE SEQUENCE [LARGE SCALE GENOMIC DNA]</scope>
    <source>
        <strain evidence="2 3">CPC 39397</strain>
    </source>
</reference>
<evidence type="ECO:0000313" key="2">
    <source>
        <dbReference type="EMBL" id="KAL1297039.1"/>
    </source>
</evidence>
<dbReference type="SUPFAM" id="SSF141086">
    <property type="entry name" value="Agglutinin HPA-like"/>
    <property type="match status" value="3"/>
</dbReference>
<organism evidence="2 3">
    <name type="scientific">Neodothiora populina</name>
    <dbReference type="NCBI Taxonomy" id="2781224"/>
    <lineage>
        <taxon>Eukaryota</taxon>
        <taxon>Fungi</taxon>
        <taxon>Dikarya</taxon>
        <taxon>Ascomycota</taxon>
        <taxon>Pezizomycotina</taxon>
        <taxon>Dothideomycetes</taxon>
        <taxon>Dothideomycetidae</taxon>
        <taxon>Dothideales</taxon>
        <taxon>Dothioraceae</taxon>
        <taxon>Neodothiora</taxon>
    </lineage>
</organism>
<feature type="domain" description="H-type lectin" evidence="1">
    <location>
        <begin position="236"/>
        <end position="296"/>
    </location>
</feature>
<dbReference type="InterPro" id="IPR052487">
    <property type="entry name" value="Galactose-binding_lectin"/>
</dbReference>
<feature type="domain" description="H-type lectin" evidence="1">
    <location>
        <begin position="36"/>
        <end position="95"/>
    </location>
</feature>
<dbReference type="Proteomes" id="UP001562354">
    <property type="component" value="Unassembled WGS sequence"/>
</dbReference>
<accession>A0ABR3P408</accession>
<dbReference type="Gene3D" id="2.60.40.2080">
    <property type="match status" value="3"/>
</dbReference>
<sequence length="300" mass="33625">MVHLDKPGLDTGVFRTEEVRPRDKPCRSTSRKVAFFPGQYKKPPKVVAGFRSLDLSHEGPASANLIVDDVSEDSFNIGFRTRVKSTLYSASASWIEHKSSARDCLSGRFDTKELRSEDSKEDPNPRKGDREFAKEIRFKRPFQDECKVVCWLSRINMVGGESNFRIRAYATKVSPEGFTAHIDTWSDSVLNGAAMCWIAFPKNKPHVQSGSFNTSEVRSWSNPKPNNSARVGFDEDAFEPGKSPTVLVALNMLDMAGNSDLRIRVDTEKVTDRGFTWHLDTWDDSTLYSAGASWIALGFA</sequence>
<dbReference type="GeneID" id="95978330"/>
<feature type="domain" description="H-type lectin" evidence="1">
    <location>
        <begin position="134"/>
        <end position="200"/>
    </location>
</feature>
<dbReference type="PANTHER" id="PTHR46938">
    <property type="entry name" value="DISCOIDIN-1 SUBUNIT A-RELATED-RELATED"/>
    <property type="match status" value="1"/>
</dbReference>
<dbReference type="InterPro" id="IPR019019">
    <property type="entry name" value="H-type_lectin_domain"/>
</dbReference>
<comment type="caution">
    <text evidence="2">The sequence shown here is derived from an EMBL/GenBank/DDBJ whole genome shotgun (WGS) entry which is preliminary data.</text>
</comment>
<evidence type="ECO:0000313" key="3">
    <source>
        <dbReference type="Proteomes" id="UP001562354"/>
    </source>
</evidence>
<dbReference type="EMBL" id="JBFMKM010000016">
    <property type="protein sequence ID" value="KAL1297039.1"/>
    <property type="molecule type" value="Genomic_DNA"/>
</dbReference>
<keyword evidence="3" id="KW-1185">Reference proteome</keyword>
<proteinExistence type="predicted"/>
<dbReference type="Pfam" id="PF09458">
    <property type="entry name" value="H_lectin"/>
    <property type="match status" value="3"/>
</dbReference>
<name>A0ABR3P408_9PEZI</name>
<evidence type="ECO:0000259" key="1">
    <source>
        <dbReference type="Pfam" id="PF09458"/>
    </source>
</evidence>
<dbReference type="RefSeq" id="XP_069196721.1">
    <property type="nucleotide sequence ID" value="XM_069344304.1"/>
</dbReference>
<gene>
    <name evidence="2" type="ORF">AAFC00_004630</name>
</gene>
<protein>
    <recommendedName>
        <fullName evidence="1">H-type lectin domain-containing protein</fullName>
    </recommendedName>
</protein>